<proteinExistence type="predicted"/>
<dbReference type="InterPro" id="IPR001647">
    <property type="entry name" value="HTH_TetR"/>
</dbReference>
<dbReference type="SUPFAM" id="SSF46689">
    <property type="entry name" value="Homeodomain-like"/>
    <property type="match status" value="1"/>
</dbReference>
<evidence type="ECO:0000313" key="4">
    <source>
        <dbReference type="EMBL" id="NOU78109.1"/>
    </source>
</evidence>
<dbReference type="InterPro" id="IPR050624">
    <property type="entry name" value="HTH-type_Tx_Regulator"/>
</dbReference>
<dbReference type="PANTHER" id="PTHR43479:SF7">
    <property type="entry name" value="TETR-FAMILY TRANSCRIPTIONAL REGULATOR"/>
    <property type="match status" value="1"/>
</dbReference>
<keyword evidence="1 2" id="KW-0238">DNA-binding</keyword>
<evidence type="ECO:0000256" key="1">
    <source>
        <dbReference type="ARBA" id="ARBA00023125"/>
    </source>
</evidence>
<name>A0ABX1YE84_9BACL</name>
<accession>A0ABX1YE84</accession>
<dbReference type="Pfam" id="PF14278">
    <property type="entry name" value="TetR_C_8"/>
    <property type="match status" value="1"/>
</dbReference>
<dbReference type="EMBL" id="WHOB01000016">
    <property type="protein sequence ID" value="NOU78109.1"/>
    <property type="molecule type" value="Genomic_DNA"/>
</dbReference>
<feature type="DNA-binding region" description="H-T-H motif" evidence="2">
    <location>
        <begin position="35"/>
        <end position="54"/>
    </location>
</feature>
<dbReference type="InterPro" id="IPR009057">
    <property type="entry name" value="Homeodomain-like_sf"/>
</dbReference>
<protein>
    <submittedName>
        <fullName evidence="4">TetR family transcriptional regulator</fullName>
    </submittedName>
</protein>
<dbReference type="Proteomes" id="UP000596857">
    <property type="component" value="Unassembled WGS sequence"/>
</dbReference>
<dbReference type="RefSeq" id="WP_171716226.1">
    <property type="nucleotide sequence ID" value="NZ_WHOB01000016.1"/>
</dbReference>
<evidence type="ECO:0000256" key="2">
    <source>
        <dbReference type="PROSITE-ProRule" id="PRU00335"/>
    </source>
</evidence>
<organism evidence="4 5">
    <name type="scientific">Paenibacillus phytohabitans</name>
    <dbReference type="NCBI Taxonomy" id="2654978"/>
    <lineage>
        <taxon>Bacteria</taxon>
        <taxon>Bacillati</taxon>
        <taxon>Bacillota</taxon>
        <taxon>Bacilli</taxon>
        <taxon>Bacillales</taxon>
        <taxon>Paenibacillaceae</taxon>
        <taxon>Paenibacillus</taxon>
    </lineage>
</organism>
<evidence type="ECO:0000259" key="3">
    <source>
        <dbReference type="PROSITE" id="PS50977"/>
    </source>
</evidence>
<dbReference type="PRINTS" id="PR00455">
    <property type="entry name" value="HTHTETR"/>
</dbReference>
<evidence type="ECO:0000313" key="5">
    <source>
        <dbReference type="Proteomes" id="UP000596857"/>
    </source>
</evidence>
<comment type="caution">
    <text evidence="4">The sequence shown here is derived from an EMBL/GenBank/DDBJ whole genome shotgun (WGS) entry which is preliminary data.</text>
</comment>
<sequence>MGTGIKTDRRILRTREAINRAFLELFGEKELEQITINDIAERANVNRGTVYLHYTDKYDLLNRCIEDHLGKMFLSCNMTRTPDGDVGLISEMKPVFLYFEQNFLFFSAMLANQRTTIFRERLLEIVSANVIRKLEMEKSVPEGMDKQLIAHFMASAFVGTVEWWIQNRMPHTPEEMAQQVRSLFEGNTMYRGHQ</sequence>
<reference evidence="4 5" key="1">
    <citation type="submission" date="2019-10" db="EMBL/GenBank/DDBJ databases">
        <title>Description of Paenibacillus terricola sp. nov.</title>
        <authorList>
            <person name="Carlier A."/>
            <person name="Qi S."/>
        </authorList>
    </citation>
    <scope>NUCLEOTIDE SEQUENCE [LARGE SCALE GENOMIC DNA]</scope>
    <source>
        <strain evidence="4 5">LMG 31459</strain>
    </source>
</reference>
<dbReference type="PROSITE" id="PS50977">
    <property type="entry name" value="HTH_TETR_2"/>
    <property type="match status" value="1"/>
</dbReference>
<gene>
    <name evidence="4" type="ORF">GC101_04365</name>
</gene>
<dbReference type="Pfam" id="PF00440">
    <property type="entry name" value="TetR_N"/>
    <property type="match status" value="1"/>
</dbReference>
<dbReference type="InterPro" id="IPR039532">
    <property type="entry name" value="TetR_C_Firmicutes"/>
</dbReference>
<dbReference type="Gene3D" id="1.10.357.10">
    <property type="entry name" value="Tetracycline Repressor, domain 2"/>
    <property type="match status" value="1"/>
</dbReference>
<dbReference type="PANTHER" id="PTHR43479">
    <property type="entry name" value="ACREF/ENVCD OPERON REPRESSOR-RELATED"/>
    <property type="match status" value="1"/>
</dbReference>
<keyword evidence="5" id="KW-1185">Reference proteome</keyword>
<feature type="domain" description="HTH tetR-type" evidence="3">
    <location>
        <begin position="12"/>
        <end position="72"/>
    </location>
</feature>